<feature type="region of interest" description="Disordered" evidence="6">
    <location>
        <begin position="169"/>
        <end position="189"/>
    </location>
</feature>
<feature type="domain" description="C2H2-type" evidence="7">
    <location>
        <begin position="195"/>
        <end position="218"/>
    </location>
</feature>
<evidence type="ECO:0000256" key="4">
    <source>
        <dbReference type="ARBA" id="ARBA00022833"/>
    </source>
</evidence>
<dbReference type="RefSeq" id="XP_006819845.1">
    <property type="nucleotide sequence ID" value="XM_006819782.1"/>
</dbReference>
<name>A0ABM0MIK4_SACKO</name>
<proteinExistence type="predicted"/>
<dbReference type="PROSITE" id="PS50157">
    <property type="entry name" value="ZINC_FINGER_C2H2_2"/>
    <property type="match status" value="3"/>
</dbReference>
<dbReference type="Gene3D" id="3.30.160.60">
    <property type="entry name" value="Classic Zinc Finger"/>
    <property type="match status" value="2"/>
</dbReference>
<sequence>SLVSEEWLSQMMAFVKYQTSTTRKKIAKDEENDALNEVKDANRQKTQHTSQCSWNVLPVDKNISRCHKCGQTFKRKIYLEIHMKSHKTAGVHPCIKCPQIFKAELALDYHWEAEHGGCVREVVKCQHCGLAFNDQALCEEHEGRHVCTCKNKHSDWKYDIEVEKTLRPLLKSRQSPDRKRNQSPDGTKTSPVWRFRCDVCGDMFKELGRLETHMQQHSSFPCTQCPKLFTNKISLKIHCKSCHVKTVQCKCCGQTLPQSHNRRKSACISCESNSFRFTKKRAKQRNTDDRPRQRNEFSMNNEKSSFYQGMFT</sequence>
<evidence type="ECO:0000256" key="1">
    <source>
        <dbReference type="ARBA" id="ARBA00022723"/>
    </source>
</evidence>
<feature type="region of interest" description="Disordered" evidence="6">
    <location>
        <begin position="281"/>
        <end position="312"/>
    </location>
</feature>
<protein>
    <submittedName>
        <fullName evidence="9">Zinc finger protein 112-like</fullName>
    </submittedName>
</protein>
<feature type="domain" description="C2H2-type" evidence="7">
    <location>
        <begin position="64"/>
        <end position="86"/>
    </location>
</feature>
<dbReference type="Pfam" id="PF00096">
    <property type="entry name" value="zf-C2H2"/>
    <property type="match status" value="1"/>
</dbReference>
<feature type="compositionally biased region" description="Basic and acidic residues" evidence="6">
    <location>
        <begin position="285"/>
        <end position="295"/>
    </location>
</feature>
<dbReference type="PROSITE" id="PS00028">
    <property type="entry name" value="ZINC_FINGER_C2H2_1"/>
    <property type="match status" value="5"/>
</dbReference>
<evidence type="ECO:0000256" key="2">
    <source>
        <dbReference type="ARBA" id="ARBA00022737"/>
    </source>
</evidence>
<dbReference type="PANTHER" id="PTHR24379">
    <property type="entry name" value="KRAB AND ZINC FINGER DOMAIN-CONTAINING"/>
    <property type="match status" value="1"/>
</dbReference>
<dbReference type="InterPro" id="IPR036236">
    <property type="entry name" value="Znf_C2H2_sf"/>
</dbReference>
<organism evidence="8 9">
    <name type="scientific">Saccoglossus kowalevskii</name>
    <name type="common">Acorn worm</name>
    <dbReference type="NCBI Taxonomy" id="10224"/>
    <lineage>
        <taxon>Eukaryota</taxon>
        <taxon>Metazoa</taxon>
        <taxon>Hemichordata</taxon>
        <taxon>Enteropneusta</taxon>
        <taxon>Harrimaniidae</taxon>
        <taxon>Saccoglossus</taxon>
    </lineage>
</organism>
<feature type="compositionally biased region" description="Polar residues" evidence="6">
    <location>
        <begin position="296"/>
        <end position="312"/>
    </location>
</feature>
<evidence type="ECO:0000256" key="5">
    <source>
        <dbReference type="PROSITE-ProRule" id="PRU00042"/>
    </source>
</evidence>
<feature type="domain" description="C2H2-type" evidence="7">
    <location>
        <begin position="220"/>
        <end position="248"/>
    </location>
</feature>
<accession>A0ABM0MIK4</accession>
<dbReference type="PANTHER" id="PTHR24379:SF121">
    <property type="entry name" value="C2H2-TYPE DOMAIN-CONTAINING PROTEIN"/>
    <property type="match status" value="1"/>
</dbReference>
<dbReference type="GeneID" id="102803018"/>
<evidence type="ECO:0000256" key="3">
    <source>
        <dbReference type="ARBA" id="ARBA00022771"/>
    </source>
</evidence>
<keyword evidence="4" id="KW-0862">Zinc</keyword>
<evidence type="ECO:0000313" key="8">
    <source>
        <dbReference type="Proteomes" id="UP000694865"/>
    </source>
</evidence>
<dbReference type="SMART" id="SM00355">
    <property type="entry name" value="ZnF_C2H2"/>
    <property type="match status" value="5"/>
</dbReference>
<dbReference type="Proteomes" id="UP000694865">
    <property type="component" value="Unplaced"/>
</dbReference>
<evidence type="ECO:0000259" key="7">
    <source>
        <dbReference type="PROSITE" id="PS50157"/>
    </source>
</evidence>
<evidence type="ECO:0000313" key="9">
    <source>
        <dbReference type="RefSeq" id="XP_006819845.1"/>
    </source>
</evidence>
<keyword evidence="8" id="KW-1185">Reference proteome</keyword>
<dbReference type="SUPFAM" id="SSF57667">
    <property type="entry name" value="beta-beta-alpha zinc fingers"/>
    <property type="match status" value="2"/>
</dbReference>
<keyword evidence="2" id="KW-0677">Repeat</keyword>
<evidence type="ECO:0000256" key="6">
    <source>
        <dbReference type="SAM" id="MobiDB-lite"/>
    </source>
</evidence>
<feature type="non-terminal residue" evidence="9">
    <location>
        <position position="1"/>
    </location>
</feature>
<reference evidence="9" key="1">
    <citation type="submission" date="2025-08" db="UniProtKB">
        <authorList>
            <consortium name="RefSeq"/>
        </authorList>
    </citation>
    <scope>IDENTIFICATION</scope>
    <source>
        <tissue evidence="9">Testes</tissue>
    </source>
</reference>
<keyword evidence="1" id="KW-0479">Metal-binding</keyword>
<dbReference type="InterPro" id="IPR013087">
    <property type="entry name" value="Znf_C2H2_type"/>
</dbReference>
<keyword evidence="3 5" id="KW-0863">Zinc-finger</keyword>
<gene>
    <name evidence="9" type="primary">LOC102803018</name>
</gene>